<reference evidence="1" key="2">
    <citation type="submission" date="2021-01" db="EMBL/GenBank/DDBJ databases">
        <authorList>
            <person name="Schikora-Tamarit M.A."/>
        </authorList>
    </citation>
    <scope>NUCLEOTIDE SEQUENCE</scope>
    <source>
        <strain evidence="1">NCAIM Y.01608</strain>
    </source>
</reference>
<accession>A0A9P8PR69</accession>
<sequence>MRLGSIIFSKSSSFSTDIKSPSSSMYPRSNLYSERLRFTLWYILCVRVWKRSATLPIESGSILILYILLLKPRPKSSLIFSLYLASRGFDFKVSGASISALGSNTVADEALLKACGGGNVRSNEDCSDKLRLMGPMYGTL</sequence>
<evidence type="ECO:0000313" key="2">
    <source>
        <dbReference type="Proteomes" id="UP000788993"/>
    </source>
</evidence>
<gene>
    <name evidence="1" type="ORF">OGATHE_001086</name>
</gene>
<dbReference type="AlphaFoldDB" id="A0A9P8PR69"/>
<protein>
    <submittedName>
        <fullName evidence="1">Uncharacterized protein</fullName>
    </submittedName>
</protein>
<dbReference type="EMBL" id="JAEUBD010000146">
    <property type="protein sequence ID" value="KAH3676597.1"/>
    <property type="molecule type" value="Genomic_DNA"/>
</dbReference>
<proteinExistence type="predicted"/>
<reference evidence="1" key="1">
    <citation type="journal article" date="2021" name="Open Biol.">
        <title>Shared evolutionary footprints suggest mitochondrial oxidative damage underlies multiple complex I losses in fungi.</title>
        <authorList>
            <person name="Schikora-Tamarit M.A."/>
            <person name="Marcet-Houben M."/>
            <person name="Nosek J."/>
            <person name="Gabaldon T."/>
        </authorList>
    </citation>
    <scope>NUCLEOTIDE SEQUENCE</scope>
    <source>
        <strain evidence="1">NCAIM Y.01608</strain>
    </source>
</reference>
<name>A0A9P8PR69_9ASCO</name>
<keyword evidence="2" id="KW-1185">Reference proteome</keyword>
<evidence type="ECO:0000313" key="1">
    <source>
        <dbReference type="EMBL" id="KAH3676597.1"/>
    </source>
</evidence>
<organism evidence="1 2">
    <name type="scientific">Ogataea polymorpha</name>
    <dbReference type="NCBI Taxonomy" id="460523"/>
    <lineage>
        <taxon>Eukaryota</taxon>
        <taxon>Fungi</taxon>
        <taxon>Dikarya</taxon>
        <taxon>Ascomycota</taxon>
        <taxon>Saccharomycotina</taxon>
        <taxon>Pichiomycetes</taxon>
        <taxon>Pichiales</taxon>
        <taxon>Pichiaceae</taxon>
        <taxon>Ogataea</taxon>
    </lineage>
</organism>
<comment type="caution">
    <text evidence="1">The sequence shown here is derived from an EMBL/GenBank/DDBJ whole genome shotgun (WGS) entry which is preliminary data.</text>
</comment>
<dbReference type="Proteomes" id="UP000788993">
    <property type="component" value="Unassembled WGS sequence"/>
</dbReference>